<protein>
    <submittedName>
        <fullName evidence="1">Uncharacterized protein</fullName>
    </submittedName>
</protein>
<reference evidence="1" key="1">
    <citation type="journal article" date="2014" name="Front. Microbiol.">
        <title>High frequency of phylogenetically diverse reductive dehalogenase-homologous genes in deep subseafloor sedimentary metagenomes.</title>
        <authorList>
            <person name="Kawai M."/>
            <person name="Futagami T."/>
            <person name="Toyoda A."/>
            <person name="Takaki Y."/>
            <person name="Nishi S."/>
            <person name="Hori S."/>
            <person name="Arai W."/>
            <person name="Tsubouchi T."/>
            <person name="Morono Y."/>
            <person name="Uchiyama I."/>
            <person name="Ito T."/>
            <person name="Fujiyama A."/>
            <person name="Inagaki F."/>
            <person name="Takami H."/>
        </authorList>
    </citation>
    <scope>NUCLEOTIDE SEQUENCE</scope>
    <source>
        <strain evidence="1">Expedition CK06-06</strain>
    </source>
</reference>
<sequence length="41" mass="4713">MENYNLRSTSKLRSMLRTRNILKGIECAKANKQKCVDLLTA</sequence>
<dbReference type="AlphaFoldDB" id="X1AV76"/>
<name>X1AV76_9ZZZZ</name>
<comment type="caution">
    <text evidence="1">The sequence shown here is derived from an EMBL/GenBank/DDBJ whole genome shotgun (WGS) entry which is preliminary data.</text>
</comment>
<organism evidence="1">
    <name type="scientific">marine sediment metagenome</name>
    <dbReference type="NCBI Taxonomy" id="412755"/>
    <lineage>
        <taxon>unclassified sequences</taxon>
        <taxon>metagenomes</taxon>
        <taxon>ecological metagenomes</taxon>
    </lineage>
</organism>
<accession>X1AV76</accession>
<gene>
    <name evidence="1" type="ORF">S01H4_29058</name>
</gene>
<evidence type="ECO:0000313" key="1">
    <source>
        <dbReference type="EMBL" id="GAG76153.1"/>
    </source>
</evidence>
<feature type="non-terminal residue" evidence="1">
    <location>
        <position position="41"/>
    </location>
</feature>
<dbReference type="EMBL" id="BART01014662">
    <property type="protein sequence ID" value="GAG76153.1"/>
    <property type="molecule type" value="Genomic_DNA"/>
</dbReference>
<proteinExistence type="predicted"/>